<dbReference type="EMBL" id="CM046398">
    <property type="protein sequence ID" value="KAI8530830.1"/>
    <property type="molecule type" value="Genomic_DNA"/>
</dbReference>
<reference evidence="1" key="1">
    <citation type="submission" date="2022-02" db="EMBL/GenBank/DDBJ databases">
        <title>Plant Genome Project.</title>
        <authorList>
            <person name="Zhang R.-G."/>
        </authorList>
    </citation>
    <scope>NUCLEOTIDE SEQUENCE</scope>
    <source>
        <strain evidence="1">AT1</strain>
    </source>
</reference>
<proteinExistence type="predicted"/>
<evidence type="ECO:0000313" key="2">
    <source>
        <dbReference type="Proteomes" id="UP001062846"/>
    </source>
</evidence>
<dbReference type="Proteomes" id="UP001062846">
    <property type="component" value="Chromosome 11"/>
</dbReference>
<sequence length="122" mass="13633">MLDEFGVEPETEHHVCIVDMLGRSGRLNEAYEFIERMGTKPEPGVWGALLSACNYHGDLEMGREVAETLFSLEPENAGYYVSMFNMYVSAGRWSDAAELRRVIQEKGLKKPVGYSLIDVGIG</sequence>
<keyword evidence="2" id="KW-1185">Reference proteome</keyword>
<name>A0ACC0LQ46_RHOML</name>
<evidence type="ECO:0000313" key="1">
    <source>
        <dbReference type="EMBL" id="KAI8530830.1"/>
    </source>
</evidence>
<comment type="caution">
    <text evidence="1">The sequence shown here is derived from an EMBL/GenBank/DDBJ whole genome shotgun (WGS) entry which is preliminary data.</text>
</comment>
<accession>A0ACC0LQ46</accession>
<protein>
    <submittedName>
        <fullName evidence="1">Uncharacterized protein</fullName>
    </submittedName>
</protein>
<gene>
    <name evidence="1" type="ORF">RHMOL_Rhmol11G0089300</name>
</gene>
<organism evidence="1 2">
    <name type="scientific">Rhododendron molle</name>
    <name type="common">Chinese azalea</name>
    <name type="synonym">Azalea mollis</name>
    <dbReference type="NCBI Taxonomy" id="49168"/>
    <lineage>
        <taxon>Eukaryota</taxon>
        <taxon>Viridiplantae</taxon>
        <taxon>Streptophyta</taxon>
        <taxon>Embryophyta</taxon>
        <taxon>Tracheophyta</taxon>
        <taxon>Spermatophyta</taxon>
        <taxon>Magnoliopsida</taxon>
        <taxon>eudicotyledons</taxon>
        <taxon>Gunneridae</taxon>
        <taxon>Pentapetalae</taxon>
        <taxon>asterids</taxon>
        <taxon>Ericales</taxon>
        <taxon>Ericaceae</taxon>
        <taxon>Ericoideae</taxon>
        <taxon>Rhodoreae</taxon>
        <taxon>Rhododendron</taxon>
    </lineage>
</organism>